<dbReference type="OrthoDB" id="5348404at2759"/>
<protein>
    <recommendedName>
        <fullName evidence="4">RRM domain-containing protein</fullName>
    </recommendedName>
</protein>
<evidence type="ECO:0000259" key="4">
    <source>
        <dbReference type="PROSITE" id="PS50102"/>
    </source>
</evidence>
<feature type="compositionally biased region" description="Polar residues" evidence="3">
    <location>
        <begin position="133"/>
        <end position="160"/>
    </location>
</feature>
<dbReference type="InterPro" id="IPR052793">
    <property type="entry name" value="EJC-associated_protein"/>
</dbReference>
<dbReference type="InterPro" id="IPR032552">
    <property type="entry name" value="RSB_motif"/>
</dbReference>
<dbReference type="PROSITE" id="PS50102">
    <property type="entry name" value="RRM"/>
    <property type="match status" value="1"/>
</dbReference>
<organism evidence="5 6">
    <name type="scientific">Brassicogethes aeneus</name>
    <name type="common">Rape pollen beetle</name>
    <name type="synonym">Meligethes aeneus</name>
    <dbReference type="NCBI Taxonomy" id="1431903"/>
    <lineage>
        <taxon>Eukaryota</taxon>
        <taxon>Metazoa</taxon>
        <taxon>Ecdysozoa</taxon>
        <taxon>Arthropoda</taxon>
        <taxon>Hexapoda</taxon>
        <taxon>Insecta</taxon>
        <taxon>Pterygota</taxon>
        <taxon>Neoptera</taxon>
        <taxon>Endopterygota</taxon>
        <taxon>Coleoptera</taxon>
        <taxon>Polyphaga</taxon>
        <taxon>Cucujiformia</taxon>
        <taxon>Nitidulidae</taxon>
        <taxon>Meligethinae</taxon>
        <taxon>Brassicogethes</taxon>
    </lineage>
</organism>
<dbReference type="Gene3D" id="3.30.70.330">
    <property type="match status" value="1"/>
</dbReference>
<feature type="region of interest" description="Disordered" evidence="3">
    <location>
        <begin position="633"/>
        <end position="729"/>
    </location>
</feature>
<feature type="compositionally biased region" description="Polar residues" evidence="3">
    <location>
        <begin position="196"/>
        <end position="209"/>
    </location>
</feature>
<feature type="compositionally biased region" description="Basic residues" evidence="3">
    <location>
        <begin position="1"/>
        <end position="10"/>
    </location>
</feature>
<sequence length="807" mass="92266">MRRKSTRNVKKSPEKPAKEETPTRSRRSLRARKASVDESGDDSDIEKVQRVRSDYESENDSKNEASETESITDGKPRRKRKEDTGSTKRSRRTRGRVSPIKEETEKERENHDSDREPEEKKGKGKSKTKSKIDQSSNIEPETQSNSEISENVQVTLQSPPVDNEHVDEINKNVVEQTENETMESSESVKNTEDNNTENSKLQPQNTVKGEQQIDPPEKLNNSVEEQLALLEAEPEKQNEAEADKHTEAKPDKKSKTDVESEKQSSAKSEQQSEAKVESEKQIEAAVVQQIKVDVEQPKTEAEQQEAKPEAKNGAETENVNEAKTKDIKGKVKDNKKTDEWSSTYEKQNKKEENHKDMNNEDSPKKSRRSWVTSGSEEVRKRKISSGSMDTEKKEPQVFKKTTKKIKLVRRSYCEQSSIDESEPGVEAPSIPKRRKNWGSVDYRSSDVCKVDVESLKEVCPKLEFLEENEVKLEPAIRRGSHVSVENEKVARERRESADRKSESDKSVIEGENEEPVVDKNIIAMNRKISIVDDTASKLKPPPSPAKNPVSEVLYISNLVRPFTLKALKELLERTGKLKEENGLWTDKIKSKCIVEYETAEEAEATRNALHGIHWPIGNGKKLQIEYSTKEELDKAFNPPPIPVPVIPEKVEKENKEPTEPVDNTKHGKDKEKEEKRRRSGEHVREWDLGKEDRRGRSRSRERVRKYSKRSPSPSDDFIGRKNRKAEEAVPQKLMDDLFLKTKATPSIYWQPLSPEEIQMKQQQREIRMEEHKRRMEGTRPPMGGGSGGGGVRDRGGRGGPPYRRRYD</sequence>
<evidence type="ECO:0000313" key="6">
    <source>
        <dbReference type="Proteomes" id="UP001154078"/>
    </source>
</evidence>
<keyword evidence="1 2" id="KW-0694">RNA-binding</keyword>
<dbReference type="SUPFAM" id="SSF54928">
    <property type="entry name" value="RNA-binding domain, RBD"/>
    <property type="match status" value="1"/>
</dbReference>
<dbReference type="EMBL" id="OV121136">
    <property type="protein sequence ID" value="CAH0556996.1"/>
    <property type="molecule type" value="Genomic_DNA"/>
</dbReference>
<dbReference type="GO" id="GO:0008380">
    <property type="term" value="P:RNA splicing"/>
    <property type="evidence" value="ECO:0007669"/>
    <property type="project" value="TreeGrafter"/>
</dbReference>
<dbReference type="CDD" id="cd12432">
    <property type="entry name" value="RRM_ACINU"/>
    <property type="match status" value="1"/>
</dbReference>
<feature type="compositionally biased region" description="Basic and acidic residues" evidence="3">
    <location>
        <begin position="293"/>
        <end position="339"/>
    </location>
</feature>
<dbReference type="GO" id="GO:0071011">
    <property type="term" value="C:precatalytic spliceosome"/>
    <property type="evidence" value="ECO:0007669"/>
    <property type="project" value="TreeGrafter"/>
</dbReference>
<dbReference type="InterPro" id="IPR000504">
    <property type="entry name" value="RRM_dom"/>
</dbReference>
<feature type="compositionally biased region" description="Basic and acidic residues" evidence="3">
    <location>
        <begin position="648"/>
        <end position="700"/>
    </location>
</feature>
<dbReference type="InterPro" id="IPR034257">
    <property type="entry name" value="Acinus_RRM"/>
</dbReference>
<dbReference type="Proteomes" id="UP001154078">
    <property type="component" value="Chromosome 5"/>
</dbReference>
<feature type="compositionally biased region" description="Basic and acidic residues" evidence="3">
    <location>
        <begin position="11"/>
        <end position="23"/>
    </location>
</feature>
<feature type="compositionally biased region" description="Basic and acidic residues" evidence="3">
    <location>
        <begin position="762"/>
        <end position="777"/>
    </location>
</feature>
<dbReference type="InterPro" id="IPR035979">
    <property type="entry name" value="RBD_domain_sf"/>
</dbReference>
<evidence type="ECO:0000256" key="2">
    <source>
        <dbReference type="PROSITE-ProRule" id="PRU00176"/>
    </source>
</evidence>
<evidence type="ECO:0000256" key="1">
    <source>
        <dbReference type="ARBA" id="ARBA00022884"/>
    </source>
</evidence>
<feature type="compositionally biased region" description="Basic and acidic residues" evidence="3">
    <location>
        <begin position="99"/>
        <end position="121"/>
    </location>
</feature>
<feature type="region of interest" description="Disordered" evidence="3">
    <location>
        <begin position="1"/>
        <end position="281"/>
    </location>
</feature>
<feature type="compositionally biased region" description="Basic and acidic residues" evidence="3">
    <location>
        <begin position="45"/>
        <end position="65"/>
    </location>
</feature>
<dbReference type="GO" id="GO:0003723">
    <property type="term" value="F:RNA binding"/>
    <property type="evidence" value="ECO:0007669"/>
    <property type="project" value="UniProtKB-UniRule"/>
</dbReference>
<dbReference type="PANTHER" id="PTHR46589:SF1">
    <property type="entry name" value="APOPTOTIC CHROMATIN CONDENSATION INDUCER IN THE NUCLEUS"/>
    <property type="match status" value="1"/>
</dbReference>
<feature type="compositionally biased region" description="Basic residues" evidence="3">
    <location>
        <begin position="24"/>
        <end position="33"/>
    </location>
</feature>
<accession>A0A9P0B7I3</accession>
<feature type="region of interest" description="Disordered" evidence="3">
    <location>
        <begin position="293"/>
        <end position="398"/>
    </location>
</feature>
<dbReference type="PANTHER" id="PTHR46589">
    <property type="entry name" value="APOPTOTIC CHROMATIN CONDENSATION INDUCER IN THE NUCLEUS"/>
    <property type="match status" value="1"/>
</dbReference>
<evidence type="ECO:0000256" key="3">
    <source>
        <dbReference type="SAM" id="MobiDB-lite"/>
    </source>
</evidence>
<gene>
    <name evidence="5" type="ORF">MELIAE_LOCUS7807</name>
</gene>
<keyword evidence="6" id="KW-1185">Reference proteome</keyword>
<dbReference type="AlphaFoldDB" id="A0A9P0B7I3"/>
<feature type="region of interest" description="Disordered" evidence="3">
    <location>
        <begin position="413"/>
        <end position="438"/>
    </location>
</feature>
<dbReference type="Pfam" id="PF16294">
    <property type="entry name" value="RSB_motif"/>
    <property type="match status" value="1"/>
</dbReference>
<feature type="region of interest" description="Disordered" evidence="3">
    <location>
        <begin position="485"/>
        <end position="510"/>
    </location>
</feature>
<name>A0A9P0B7I3_BRAAE</name>
<proteinExistence type="predicted"/>
<evidence type="ECO:0000313" key="5">
    <source>
        <dbReference type="EMBL" id="CAH0556996.1"/>
    </source>
</evidence>
<feature type="compositionally biased region" description="Basic and acidic residues" evidence="3">
    <location>
        <begin position="233"/>
        <end position="281"/>
    </location>
</feature>
<dbReference type="GO" id="GO:0061574">
    <property type="term" value="C:ASAP complex"/>
    <property type="evidence" value="ECO:0007669"/>
    <property type="project" value="TreeGrafter"/>
</dbReference>
<dbReference type="InterPro" id="IPR012677">
    <property type="entry name" value="Nucleotide-bd_a/b_plait_sf"/>
</dbReference>
<feature type="compositionally biased region" description="Basic and acidic residues" evidence="3">
    <location>
        <begin position="346"/>
        <end position="364"/>
    </location>
</feature>
<feature type="domain" description="RRM" evidence="4">
    <location>
        <begin position="551"/>
        <end position="629"/>
    </location>
</feature>
<feature type="compositionally biased region" description="Basic and acidic residues" evidence="3">
    <location>
        <begin position="485"/>
        <end position="508"/>
    </location>
</feature>
<reference evidence="5" key="1">
    <citation type="submission" date="2021-12" db="EMBL/GenBank/DDBJ databases">
        <authorList>
            <person name="King R."/>
        </authorList>
    </citation>
    <scope>NUCLEOTIDE SEQUENCE</scope>
</reference>
<feature type="region of interest" description="Disordered" evidence="3">
    <location>
        <begin position="753"/>
        <end position="807"/>
    </location>
</feature>